<dbReference type="GeneID" id="94552806"/>
<dbReference type="InterPro" id="IPR005186">
    <property type="entry name" value="FlaG"/>
</dbReference>
<keyword evidence="1" id="KW-0969">Cilium</keyword>
<dbReference type="PANTHER" id="PTHR37166">
    <property type="entry name" value="PROTEIN FLAG"/>
    <property type="match status" value="1"/>
</dbReference>
<evidence type="ECO:0000313" key="2">
    <source>
        <dbReference type="Proteomes" id="UP000501830"/>
    </source>
</evidence>
<dbReference type="Proteomes" id="UP000501830">
    <property type="component" value="Chromosome"/>
</dbReference>
<dbReference type="KEGG" id="jpo:G7058_05900"/>
<accession>A0A6G7WHA1</accession>
<dbReference type="EMBL" id="CP049889">
    <property type="protein sequence ID" value="QIK51623.1"/>
    <property type="molecule type" value="Genomic_DNA"/>
</dbReference>
<reference evidence="1 2" key="1">
    <citation type="journal article" date="2017" name="Int. J. Syst. Evol. Microbiol.">
        <title>Jeotgalibaca porci sp. nov. and Jeotgalibaca arthritidis sp. nov., isolated from pigs, and emended description of the genus Jeotgalibaca.</title>
        <authorList>
            <person name="Zamora L."/>
            <person name="Perez-Sancho M."/>
            <person name="Dominguez L."/>
            <person name="Fernandez-Garayzabal J.F."/>
            <person name="Vela A.I."/>
        </authorList>
    </citation>
    <scope>NUCLEOTIDE SEQUENCE [LARGE SCALE GENOMIC DNA]</scope>
    <source>
        <strain evidence="1 2">CCUG 69148</strain>
    </source>
</reference>
<evidence type="ECO:0000313" key="1">
    <source>
        <dbReference type="EMBL" id="QIK51623.1"/>
    </source>
</evidence>
<protein>
    <submittedName>
        <fullName evidence="1">Flagellar protein FlaG</fullName>
    </submittedName>
</protein>
<dbReference type="RefSeq" id="WP_166062680.1">
    <property type="nucleotide sequence ID" value="NZ_CP049889.1"/>
</dbReference>
<dbReference type="InterPro" id="IPR035924">
    <property type="entry name" value="FlaG-like_sf"/>
</dbReference>
<keyword evidence="2" id="KW-1185">Reference proteome</keyword>
<name>A0A6G7WHA1_9LACT</name>
<sequence length="112" mass="12956">MERITHVNRILFDAKQNYLEKNVAPNKKNQADDKEVFNETTDLKRIVSEANKYVVGLNTEFSIETHEGTNRTIVKMIDLQTHEVIKEFPPEEMLNVIAGIWEQAGILVDRTE</sequence>
<dbReference type="Pfam" id="PF03646">
    <property type="entry name" value="FlaG"/>
    <property type="match status" value="1"/>
</dbReference>
<gene>
    <name evidence="1" type="ORF">G7058_05900</name>
</gene>
<keyword evidence="1" id="KW-0966">Cell projection</keyword>
<proteinExistence type="predicted"/>
<dbReference type="SUPFAM" id="SSF160214">
    <property type="entry name" value="FlaG-like"/>
    <property type="match status" value="1"/>
</dbReference>
<dbReference type="AlphaFoldDB" id="A0A6G7WHA1"/>
<dbReference type="PANTHER" id="PTHR37166:SF1">
    <property type="entry name" value="PROTEIN FLAG"/>
    <property type="match status" value="1"/>
</dbReference>
<organism evidence="1 2">
    <name type="scientific">Jeotgalibaca porci</name>
    <dbReference type="NCBI Taxonomy" id="1868793"/>
    <lineage>
        <taxon>Bacteria</taxon>
        <taxon>Bacillati</taxon>
        <taxon>Bacillota</taxon>
        <taxon>Bacilli</taxon>
        <taxon>Lactobacillales</taxon>
        <taxon>Carnobacteriaceae</taxon>
        <taxon>Jeotgalibaca</taxon>
    </lineage>
</organism>
<dbReference type="Gene3D" id="3.30.160.170">
    <property type="entry name" value="FlaG-like"/>
    <property type="match status" value="1"/>
</dbReference>
<keyword evidence="1" id="KW-0282">Flagellum</keyword>